<dbReference type="InterPro" id="IPR001841">
    <property type="entry name" value="Znf_RING"/>
</dbReference>
<dbReference type="EMBL" id="CAXAJV020001296">
    <property type="protein sequence ID" value="CAL7948009.1"/>
    <property type="molecule type" value="Genomic_DNA"/>
</dbReference>
<evidence type="ECO:0000313" key="20">
    <source>
        <dbReference type="EMBL" id="CAL7948009.1"/>
    </source>
</evidence>
<accession>A0ABP1P450</accession>
<keyword evidence="10" id="KW-0862">Zinc</keyword>
<keyword evidence="7" id="KW-0479">Metal-binding</keyword>
<name>A0ABP1P450_XYLVO</name>
<comment type="caution">
    <text evidence="20">The sequence shown here is derived from an EMBL/GenBank/DDBJ whole genome shotgun (WGS) entry which is preliminary data.</text>
</comment>
<evidence type="ECO:0000256" key="18">
    <source>
        <dbReference type="PROSITE-ProRule" id="PRU00175"/>
    </source>
</evidence>
<keyword evidence="12" id="KW-1133">Transmembrane helix</keyword>
<comment type="pathway">
    <text evidence="2">Protein modification; protein ubiquitination.</text>
</comment>
<evidence type="ECO:0000256" key="11">
    <source>
        <dbReference type="ARBA" id="ARBA00022927"/>
    </source>
</evidence>
<evidence type="ECO:0000256" key="14">
    <source>
        <dbReference type="ARBA" id="ARBA00023140"/>
    </source>
</evidence>
<evidence type="ECO:0000256" key="13">
    <source>
        <dbReference type="ARBA" id="ARBA00023136"/>
    </source>
</evidence>
<dbReference type="PANTHER" id="PTHR48178:SF1">
    <property type="entry name" value="PEROXISOME BIOGENESIS FACTOR 2"/>
    <property type="match status" value="1"/>
</dbReference>
<dbReference type="InterPro" id="IPR017907">
    <property type="entry name" value="Znf_RING_CS"/>
</dbReference>
<evidence type="ECO:0000256" key="4">
    <source>
        <dbReference type="ARBA" id="ARBA00022448"/>
    </source>
</evidence>
<keyword evidence="21" id="KW-1185">Reference proteome</keyword>
<dbReference type="SUPFAM" id="SSF57850">
    <property type="entry name" value="RING/U-box"/>
    <property type="match status" value="1"/>
</dbReference>
<evidence type="ECO:0000256" key="10">
    <source>
        <dbReference type="ARBA" id="ARBA00022833"/>
    </source>
</evidence>
<reference evidence="20 21" key="1">
    <citation type="submission" date="2024-08" db="EMBL/GenBank/DDBJ databases">
        <authorList>
            <person name="Will J Nash"/>
            <person name="Angela Man"/>
            <person name="Seanna McTaggart"/>
            <person name="Kendall Baker"/>
            <person name="Tom Barker"/>
            <person name="Leah Catchpole"/>
            <person name="Alex Durrant"/>
            <person name="Karim Gharbi"/>
            <person name="Naomi Irish"/>
            <person name="Gemy Kaithakottil"/>
            <person name="Debby Ku"/>
            <person name="Aaliyah Providence"/>
            <person name="Felix Shaw"/>
            <person name="David Swarbreck"/>
            <person name="Chris Watkins"/>
            <person name="Ann M. McCartney"/>
            <person name="Giulio Formenti"/>
            <person name="Alice Mouton"/>
            <person name="Noel Vella"/>
            <person name="Bjorn M von Reumont"/>
            <person name="Adriana Vella"/>
            <person name="Wilfried Haerty"/>
        </authorList>
    </citation>
    <scope>NUCLEOTIDE SEQUENCE [LARGE SCALE GENOMIC DNA]</scope>
</reference>
<dbReference type="PROSITE" id="PS50089">
    <property type="entry name" value="ZF_RING_2"/>
    <property type="match status" value="1"/>
</dbReference>
<evidence type="ECO:0000313" key="21">
    <source>
        <dbReference type="Proteomes" id="UP001642520"/>
    </source>
</evidence>
<proteinExistence type="inferred from homology"/>
<evidence type="ECO:0000256" key="9">
    <source>
        <dbReference type="ARBA" id="ARBA00022786"/>
    </source>
</evidence>
<evidence type="ECO:0000256" key="3">
    <source>
        <dbReference type="ARBA" id="ARBA00008704"/>
    </source>
</evidence>
<dbReference type="PROSITE" id="PS00518">
    <property type="entry name" value="ZF_RING_1"/>
    <property type="match status" value="1"/>
</dbReference>
<keyword evidence="8 18" id="KW-0863">Zinc-finger</keyword>
<dbReference type="InterPro" id="IPR013083">
    <property type="entry name" value="Znf_RING/FYVE/PHD"/>
</dbReference>
<keyword evidence="6" id="KW-0812">Transmembrane</keyword>
<organism evidence="20 21">
    <name type="scientific">Xylocopa violacea</name>
    <name type="common">Violet carpenter bee</name>
    <name type="synonym">Apis violacea</name>
    <dbReference type="NCBI Taxonomy" id="135666"/>
    <lineage>
        <taxon>Eukaryota</taxon>
        <taxon>Metazoa</taxon>
        <taxon>Ecdysozoa</taxon>
        <taxon>Arthropoda</taxon>
        <taxon>Hexapoda</taxon>
        <taxon>Insecta</taxon>
        <taxon>Pterygota</taxon>
        <taxon>Neoptera</taxon>
        <taxon>Endopterygota</taxon>
        <taxon>Hymenoptera</taxon>
        <taxon>Apocrita</taxon>
        <taxon>Aculeata</taxon>
        <taxon>Apoidea</taxon>
        <taxon>Anthophila</taxon>
        <taxon>Apidae</taxon>
        <taxon>Xylocopa</taxon>
        <taxon>Xylocopa</taxon>
    </lineage>
</organism>
<evidence type="ECO:0000256" key="16">
    <source>
        <dbReference type="ARBA" id="ARBA00034438"/>
    </source>
</evidence>
<protein>
    <recommendedName>
        <fullName evidence="17">RING-type E3 ubiquitin transferase (cysteine targeting)</fullName>
        <ecNumber evidence="17">2.3.2.36</ecNumber>
    </recommendedName>
    <alternativeName>
        <fullName evidence="15">Peroxin-2</fullName>
    </alternativeName>
</protein>
<evidence type="ECO:0000256" key="6">
    <source>
        <dbReference type="ARBA" id="ARBA00022692"/>
    </source>
</evidence>
<evidence type="ECO:0000256" key="7">
    <source>
        <dbReference type="ARBA" id="ARBA00022723"/>
    </source>
</evidence>
<evidence type="ECO:0000256" key="17">
    <source>
        <dbReference type="ARBA" id="ARBA00034523"/>
    </source>
</evidence>
<dbReference type="Pfam" id="PF04757">
    <property type="entry name" value="Pex2_Pex12"/>
    <property type="match status" value="1"/>
</dbReference>
<gene>
    <name evidence="20" type="ORF">XYLVIOL_LOCUS8633</name>
</gene>
<keyword evidence="9" id="KW-0833">Ubl conjugation pathway</keyword>
<sequence length="286" mass="32753">MASSYVSRINQIDAASLDQEIYKVLRSQAKRVTEYQPIEKIDRWQPEIDAILKYCIWHFSLRHGKSTFGQQLVNLHYENITGAKSILYLILTIGPAYARDKLCERGGAGSRYTRYVERFANAVQLLEFVNSLIFLNRGIQPRVIEYLLGIASRSTSTQKPRNIGYSYMTRELLWHGLMELFTVCLPMLNFHYLKHATRRLFAYAKRRADARRTPPTMDPGTNCAYCADTPILPVHAGCEHLFCYYCLAAHFAAMDQFRCFRCDAPLCARNLTTYQPPSSPTATGIP</sequence>
<dbReference type="EC" id="2.3.2.36" evidence="17"/>
<keyword evidence="4" id="KW-0813">Transport</keyword>
<dbReference type="InterPro" id="IPR006845">
    <property type="entry name" value="Pex_N"/>
</dbReference>
<comment type="catalytic activity">
    <reaction evidence="16">
        <text>[E2 ubiquitin-conjugating enzyme]-S-ubiquitinyl-L-cysteine + [acceptor protein]-L-cysteine = [E2 ubiquitin-conjugating enzyme]-L-cysteine + [acceptor protein]-S-ubiquitinyl-L-cysteine.</text>
        <dbReference type="EC" id="2.3.2.36"/>
    </reaction>
</comment>
<dbReference type="Gene3D" id="3.30.40.10">
    <property type="entry name" value="Zinc/RING finger domain, C3HC4 (zinc finger)"/>
    <property type="match status" value="1"/>
</dbReference>
<dbReference type="InterPro" id="IPR025654">
    <property type="entry name" value="PEX2/10"/>
</dbReference>
<keyword evidence="14" id="KW-0576">Peroxisome</keyword>
<keyword evidence="13" id="KW-0472">Membrane</keyword>
<evidence type="ECO:0000256" key="12">
    <source>
        <dbReference type="ARBA" id="ARBA00022989"/>
    </source>
</evidence>
<dbReference type="PANTHER" id="PTHR48178">
    <property type="entry name" value="PEROXISOME BIOGENESIS FACTOR 2"/>
    <property type="match status" value="1"/>
</dbReference>
<comment type="subcellular location">
    <subcellularLocation>
        <location evidence="1">Peroxisome membrane</location>
        <topology evidence="1">Multi-pass membrane protein</topology>
    </subcellularLocation>
</comment>
<feature type="domain" description="RING-type" evidence="19">
    <location>
        <begin position="223"/>
        <end position="263"/>
    </location>
</feature>
<keyword evidence="11" id="KW-0653">Protein transport</keyword>
<evidence type="ECO:0000256" key="8">
    <source>
        <dbReference type="ARBA" id="ARBA00022771"/>
    </source>
</evidence>
<dbReference type="Proteomes" id="UP001642520">
    <property type="component" value="Unassembled WGS sequence"/>
</dbReference>
<evidence type="ECO:0000256" key="15">
    <source>
        <dbReference type="ARBA" id="ARBA00032511"/>
    </source>
</evidence>
<comment type="similarity">
    <text evidence="3">Belongs to the pex2/pex10/pex12 family.</text>
</comment>
<evidence type="ECO:0000259" key="19">
    <source>
        <dbReference type="PROSITE" id="PS50089"/>
    </source>
</evidence>
<evidence type="ECO:0000256" key="2">
    <source>
        <dbReference type="ARBA" id="ARBA00004906"/>
    </source>
</evidence>
<evidence type="ECO:0000256" key="5">
    <source>
        <dbReference type="ARBA" id="ARBA00022679"/>
    </source>
</evidence>
<keyword evidence="5" id="KW-0808">Transferase</keyword>
<evidence type="ECO:0000256" key="1">
    <source>
        <dbReference type="ARBA" id="ARBA00004585"/>
    </source>
</evidence>